<reference evidence="6" key="1">
    <citation type="submission" date="2021-02" db="EMBL/GenBank/DDBJ databases">
        <authorList>
            <person name="Nowell W R."/>
        </authorList>
    </citation>
    <scope>NUCLEOTIDE SEQUENCE</scope>
</reference>
<feature type="compositionally biased region" description="Acidic residues" evidence="1">
    <location>
        <begin position="403"/>
        <end position="414"/>
    </location>
</feature>
<dbReference type="OrthoDB" id="10028531at2759"/>
<keyword evidence="2" id="KW-0812">Transmembrane</keyword>
<protein>
    <submittedName>
        <fullName evidence="6">Uncharacterized protein</fullName>
    </submittedName>
</protein>
<dbReference type="AlphaFoldDB" id="A0A819B8P7"/>
<feature type="region of interest" description="Disordered" evidence="1">
    <location>
        <begin position="324"/>
        <end position="343"/>
    </location>
</feature>
<gene>
    <name evidence="7" type="ORF">FNK824_LOCUS33849</name>
    <name evidence="6" type="ORF">OTI717_LOCUS18094</name>
    <name evidence="4" type="ORF">RFH988_LOCUS29497</name>
    <name evidence="5" type="ORF">SEV965_LOCUS30784</name>
</gene>
<evidence type="ECO:0000256" key="2">
    <source>
        <dbReference type="SAM" id="Phobius"/>
    </source>
</evidence>
<evidence type="ECO:0000313" key="7">
    <source>
        <dbReference type="EMBL" id="CAF4154251.1"/>
    </source>
</evidence>
<evidence type="ECO:0000256" key="3">
    <source>
        <dbReference type="SAM" id="SignalP"/>
    </source>
</evidence>
<keyword evidence="2" id="KW-1133">Transmembrane helix</keyword>
<feature type="chain" id="PRO_5036415320" evidence="3">
    <location>
        <begin position="21"/>
        <end position="463"/>
    </location>
</feature>
<keyword evidence="3" id="KW-0732">Signal</keyword>
<dbReference type="EMBL" id="CAJNOO010002783">
    <property type="protein sequence ID" value="CAF1296687.1"/>
    <property type="molecule type" value="Genomic_DNA"/>
</dbReference>
<feature type="region of interest" description="Disordered" evidence="1">
    <location>
        <begin position="394"/>
        <end position="432"/>
    </location>
</feature>
<feature type="transmembrane region" description="Helical" evidence="2">
    <location>
        <begin position="260"/>
        <end position="278"/>
    </location>
</feature>
<dbReference type="Proteomes" id="UP000663889">
    <property type="component" value="Unassembled WGS sequence"/>
</dbReference>
<dbReference type="Proteomes" id="UP000663874">
    <property type="component" value="Unassembled WGS sequence"/>
</dbReference>
<dbReference type="EMBL" id="CAJOBE010012739">
    <property type="protein sequence ID" value="CAF4154251.1"/>
    <property type="molecule type" value="Genomic_DNA"/>
</dbReference>
<sequence length="463" mass="52674">MFFIKQYLFLLFALSNKTFCLQNVATTTILPTIVLNSDNNSSIKKIVNTNTSIHERENQKTLILSSQDITTSDTATDEIKNEISVNDLLETAKESNVTPIPDIHQGPHYEIDWGFIDKDTIRVIFDLFSIPISLIKNNVYSKKNEHKSNLLATMTTRPSRSLKRISSLKYFHFIIRPYHQNREIILKTEKLSSKNTTLRPHPHFSNSLRLTSLNHNEKYSICICYYQTNISTKPPDLLLCQDIINDYAKFAHLRTDPKHGLLFITTQYSIIIGLLVVLQSIFTMRKRRITEFISQHLAVTAQSIRTTLSSVSLVRQSFSSLDAAAEQQQQQRSTNSQTNQREPTAYELKGIKKRNISSPAIVVNHLTVPTNDGAISSDETEPFLKRIPSKNHVHFLLGPGEGSDNDDDDNENEGSETNKTLNSQLTPTHGEPYRDQADALLSMAHILDTNKPWSQYRHHTSPV</sequence>
<name>A0A819B8P7_9BILA</name>
<feature type="compositionally biased region" description="Low complexity" evidence="1">
    <location>
        <begin position="324"/>
        <end position="341"/>
    </location>
</feature>
<feature type="compositionally biased region" description="Polar residues" evidence="1">
    <location>
        <begin position="417"/>
        <end position="427"/>
    </location>
</feature>
<comment type="caution">
    <text evidence="6">The sequence shown here is derived from an EMBL/GenBank/DDBJ whole genome shotgun (WGS) entry which is preliminary data.</text>
</comment>
<evidence type="ECO:0000313" key="6">
    <source>
        <dbReference type="EMBL" id="CAF3797733.1"/>
    </source>
</evidence>
<dbReference type="EMBL" id="CAJNOU010003396">
    <property type="protein sequence ID" value="CAF1388280.1"/>
    <property type="molecule type" value="Genomic_DNA"/>
</dbReference>
<dbReference type="Proteomes" id="UP000663823">
    <property type="component" value="Unassembled WGS sequence"/>
</dbReference>
<feature type="signal peptide" evidence="3">
    <location>
        <begin position="1"/>
        <end position="20"/>
    </location>
</feature>
<evidence type="ECO:0000256" key="1">
    <source>
        <dbReference type="SAM" id="MobiDB-lite"/>
    </source>
</evidence>
<organism evidence="6 8">
    <name type="scientific">Rotaria sordida</name>
    <dbReference type="NCBI Taxonomy" id="392033"/>
    <lineage>
        <taxon>Eukaryota</taxon>
        <taxon>Metazoa</taxon>
        <taxon>Spiralia</taxon>
        <taxon>Gnathifera</taxon>
        <taxon>Rotifera</taxon>
        <taxon>Eurotatoria</taxon>
        <taxon>Bdelloidea</taxon>
        <taxon>Philodinida</taxon>
        <taxon>Philodinidae</taxon>
        <taxon>Rotaria</taxon>
    </lineage>
</organism>
<dbReference type="Proteomes" id="UP000663882">
    <property type="component" value="Unassembled WGS sequence"/>
</dbReference>
<keyword evidence="2" id="KW-0472">Membrane</keyword>
<accession>A0A819B8P7</accession>
<dbReference type="EMBL" id="CAJOAX010002461">
    <property type="protein sequence ID" value="CAF3797733.1"/>
    <property type="molecule type" value="Genomic_DNA"/>
</dbReference>
<evidence type="ECO:0000313" key="5">
    <source>
        <dbReference type="EMBL" id="CAF1388280.1"/>
    </source>
</evidence>
<evidence type="ECO:0000313" key="8">
    <source>
        <dbReference type="Proteomes" id="UP000663823"/>
    </source>
</evidence>
<evidence type="ECO:0000313" key="4">
    <source>
        <dbReference type="EMBL" id="CAF1296687.1"/>
    </source>
</evidence>
<proteinExistence type="predicted"/>